<dbReference type="AlphaFoldDB" id="A0A838B6P7"/>
<dbReference type="Proteomes" id="UP000558284">
    <property type="component" value="Unassembled WGS sequence"/>
</dbReference>
<dbReference type="EMBL" id="JACDTY010000007">
    <property type="protein sequence ID" value="MBA1141813.1"/>
    <property type="molecule type" value="Genomic_DNA"/>
</dbReference>
<dbReference type="RefSeq" id="WP_181058685.1">
    <property type="nucleotide sequence ID" value="NZ_JACDTY010000007.1"/>
</dbReference>
<accession>A0A838B6P7</accession>
<gene>
    <name evidence="1" type="ORF">H0241_16325</name>
</gene>
<evidence type="ECO:0000313" key="2">
    <source>
        <dbReference type="Proteomes" id="UP000558284"/>
    </source>
</evidence>
<keyword evidence="2" id="KW-1185">Reference proteome</keyword>
<comment type="caution">
    <text evidence="1">The sequence shown here is derived from an EMBL/GenBank/DDBJ whole genome shotgun (WGS) entry which is preliminary data.</text>
</comment>
<protein>
    <submittedName>
        <fullName evidence="1">Uncharacterized protein</fullName>
    </submittedName>
</protein>
<sequence>MGATYGTVSIKGPTREALADWLRSKSIDAFVTAEQNGWTTFSDRETDQLDPRWIEPLLQRLTLDLSCIGIAITVYDEEQLGLWVAKHGVLQSRYDSCPGMEMSDPGEEDMRPRLEDAPALLATLGKPAAPDDLLPILGIDGAKDYIDPLELHEELATYLGLPENSVGLSHRYVLKDKIDLSEQGLIRTVES</sequence>
<organism evidence="1 2">
    <name type="scientific">Mesorhizobium neociceri</name>
    <dbReference type="NCBI Taxonomy" id="1307853"/>
    <lineage>
        <taxon>Bacteria</taxon>
        <taxon>Pseudomonadati</taxon>
        <taxon>Pseudomonadota</taxon>
        <taxon>Alphaproteobacteria</taxon>
        <taxon>Hyphomicrobiales</taxon>
        <taxon>Phyllobacteriaceae</taxon>
        <taxon>Mesorhizobium</taxon>
    </lineage>
</organism>
<proteinExistence type="predicted"/>
<reference evidence="1 2" key="1">
    <citation type="submission" date="2020-07" db="EMBL/GenBank/DDBJ databases">
        <title>Definition of the novel symbiovar canariense within Mesorhizobium novociceri, a new species of genus Mesorhizobium nodulating Cicer canariense in the Caldera de Taburiente National Park (La Palma, Canary Islands).</title>
        <authorList>
            <person name="Leon-Barrios M."/>
            <person name="Perez-Yepez J."/>
            <person name="Flores-Felix J.D."/>
            <person name="Ramirez-Baena M.H."/>
            <person name="Pulido-Suarez L."/>
            <person name="Igual J.M."/>
            <person name="Velazquez E."/>
            <person name="Peix A."/>
        </authorList>
    </citation>
    <scope>NUCLEOTIDE SEQUENCE [LARGE SCALE GENOMIC DNA]</scope>
    <source>
        <strain evidence="1 2">CCANP35</strain>
    </source>
</reference>
<name>A0A838B6P7_9HYPH</name>
<evidence type="ECO:0000313" key="1">
    <source>
        <dbReference type="EMBL" id="MBA1141813.1"/>
    </source>
</evidence>